<dbReference type="AlphaFoldDB" id="A0A6M0P787"/>
<dbReference type="GO" id="GO:0008270">
    <property type="term" value="F:zinc ion binding"/>
    <property type="evidence" value="ECO:0007669"/>
    <property type="project" value="UniProtKB-KW"/>
</dbReference>
<keyword evidence="2" id="KW-1185">Reference proteome</keyword>
<keyword evidence="1" id="KW-0862">Zinc</keyword>
<dbReference type="RefSeq" id="WP_081750004.1">
    <property type="nucleotide sequence ID" value="NZ_JAAIWK010000015.1"/>
</dbReference>
<evidence type="ECO:0000313" key="2">
    <source>
        <dbReference type="Proteomes" id="UP000476934"/>
    </source>
</evidence>
<dbReference type="InterPro" id="IPR019718">
    <property type="entry name" value="DUF2602"/>
</dbReference>
<name>A0A6M0P787_9BACI</name>
<proteinExistence type="predicted"/>
<gene>
    <name evidence="1" type="ORF">G4D61_10335</name>
</gene>
<dbReference type="Proteomes" id="UP000476934">
    <property type="component" value="Unassembled WGS sequence"/>
</dbReference>
<sequence>MERKQLLQEVNELLSTYCDGCFLKTYFRKEYGKKNAHQFCIRKCSVGEKLKKYGERLS</sequence>
<protein>
    <submittedName>
        <fullName evidence="1">Zinc-finger domain-containing protein</fullName>
    </submittedName>
</protein>
<evidence type="ECO:0000313" key="1">
    <source>
        <dbReference type="EMBL" id="NEY20353.1"/>
    </source>
</evidence>
<comment type="caution">
    <text evidence="1">The sequence shown here is derived from an EMBL/GenBank/DDBJ whole genome shotgun (WGS) entry which is preliminary data.</text>
</comment>
<keyword evidence="1" id="KW-0479">Metal-binding</keyword>
<accession>A0A6M0P787</accession>
<dbReference type="EMBL" id="JAAIWK010000015">
    <property type="protein sequence ID" value="NEY20353.1"/>
    <property type="molecule type" value="Genomic_DNA"/>
</dbReference>
<reference evidence="1 2" key="1">
    <citation type="submission" date="2020-03" db="EMBL/GenBank/DDBJ databases">
        <title>Bacillus aquiflavi sp. nov., isolated from yellow water of strong flavor Chinese baijiu in Yibin region of China.</title>
        <authorList>
            <person name="Xie J."/>
        </authorList>
    </citation>
    <scope>NUCLEOTIDE SEQUENCE [LARGE SCALE GENOMIC DNA]</scope>
    <source>
        <strain evidence="1 2">Gsoil 114</strain>
    </source>
</reference>
<organism evidence="1 2">
    <name type="scientific">Heyndrickxia ginsengihumi</name>
    <dbReference type="NCBI Taxonomy" id="363870"/>
    <lineage>
        <taxon>Bacteria</taxon>
        <taxon>Bacillati</taxon>
        <taxon>Bacillota</taxon>
        <taxon>Bacilli</taxon>
        <taxon>Bacillales</taxon>
        <taxon>Bacillaceae</taxon>
        <taxon>Heyndrickxia</taxon>
    </lineage>
</organism>
<dbReference type="Pfam" id="PF10782">
    <property type="entry name" value="zf-C2HCIx2C"/>
    <property type="match status" value="1"/>
</dbReference>
<keyword evidence="1" id="KW-0863">Zinc-finger</keyword>